<feature type="transmembrane region" description="Helical" evidence="1">
    <location>
        <begin position="96"/>
        <end position="118"/>
    </location>
</feature>
<dbReference type="OrthoDB" id="8480302at2"/>
<dbReference type="Pfam" id="PF09413">
    <property type="entry name" value="DUF2007"/>
    <property type="match status" value="1"/>
</dbReference>
<evidence type="ECO:0000259" key="2">
    <source>
        <dbReference type="Pfam" id="PF09413"/>
    </source>
</evidence>
<protein>
    <recommendedName>
        <fullName evidence="2">DUF2007 domain-containing protein</fullName>
    </recommendedName>
</protein>
<reference evidence="3 4" key="1">
    <citation type="journal article" date="2017" name="Int. J. Syst. Evol. Microbiol.">
        <title>Kushneria konosiri sp. nov., isolated from the Korean salt-fermented seafood Daemi-jeot.</title>
        <authorList>
            <person name="Yun J.H."/>
            <person name="Park S.K."/>
            <person name="Lee J.Y."/>
            <person name="Jung M.J."/>
            <person name="Bae J.W."/>
        </authorList>
    </citation>
    <scope>NUCLEOTIDE SEQUENCE [LARGE SCALE GENOMIC DNA]</scope>
    <source>
        <strain evidence="3 4">X49</strain>
    </source>
</reference>
<keyword evidence="1" id="KW-0812">Transmembrane</keyword>
<organism evidence="3 4">
    <name type="scientific">Kushneria konosiri</name>
    <dbReference type="NCBI Taxonomy" id="698828"/>
    <lineage>
        <taxon>Bacteria</taxon>
        <taxon>Pseudomonadati</taxon>
        <taxon>Pseudomonadota</taxon>
        <taxon>Gammaproteobacteria</taxon>
        <taxon>Oceanospirillales</taxon>
        <taxon>Halomonadaceae</taxon>
        <taxon>Kushneria</taxon>
    </lineage>
</organism>
<dbReference type="RefSeq" id="WP_086621005.1">
    <property type="nucleotide sequence ID" value="NZ_CP021323.1"/>
</dbReference>
<dbReference type="InterPro" id="IPR018551">
    <property type="entry name" value="DUF2007"/>
</dbReference>
<evidence type="ECO:0000256" key="1">
    <source>
        <dbReference type="SAM" id="Phobius"/>
    </source>
</evidence>
<name>A0A2Z2H636_9GAMM</name>
<dbReference type="KEGG" id="kus:B9G99_04935"/>
<gene>
    <name evidence="3" type="ORF">B9G99_04935</name>
</gene>
<keyword evidence="4" id="KW-1185">Reference proteome</keyword>
<feature type="domain" description="DUF2007" evidence="2">
    <location>
        <begin position="7"/>
        <end position="72"/>
    </location>
</feature>
<dbReference type="Proteomes" id="UP000250025">
    <property type="component" value="Chromosome"/>
</dbReference>
<dbReference type="Gene3D" id="3.30.70.790">
    <property type="entry name" value="UreE, C-terminal domain"/>
    <property type="match status" value="1"/>
</dbReference>
<evidence type="ECO:0000313" key="4">
    <source>
        <dbReference type="Proteomes" id="UP000250025"/>
    </source>
</evidence>
<dbReference type="AlphaFoldDB" id="A0A2Z2H636"/>
<dbReference type="EMBL" id="CP021323">
    <property type="protein sequence ID" value="ARS52306.1"/>
    <property type="molecule type" value="Genomic_DNA"/>
</dbReference>
<keyword evidence="1" id="KW-1133">Transmembrane helix</keyword>
<accession>A0A2Z2H636</accession>
<sequence length="128" mass="14165">MSTGPLVTLARVTFPHEAHLLKGLLESRGVTAFIIDEHLMTMQWMWETALGGVKVQVAPRDIEAAHEVLADYQAHRLAMSSPAFEASTPPGAMHFYGWRALVIACWATTGVVFPLPSVSRKCLHDRQQ</sequence>
<dbReference type="SUPFAM" id="SSF54913">
    <property type="entry name" value="GlnB-like"/>
    <property type="match status" value="1"/>
</dbReference>
<dbReference type="InterPro" id="IPR011322">
    <property type="entry name" value="N-reg_PII-like_a/b"/>
</dbReference>
<proteinExistence type="predicted"/>
<evidence type="ECO:0000313" key="3">
    <source>
        <dbReference type="EMBL" id="ARS52306.1"/>
    </source>
</evidence>
<keyword evidence="1" id="KW-0472">Membrane</keyword>